<dbReference type="InterPro" id="IPR043129">
    <property type="entry name" value="ATPase_NBD"/>
</dbReference>
<keyword evidence="9" id="KW-0630">Potassium</keyword>
<sequence>MLLTIDVGNTNLTLGLYQGETLGPHWRLATDHARMPDEYGLQFLGLLGHVGFSPDDLEGICLASVVPPLTGRIVQACREYLRHEPLLVEAGIRTGIRIRYEDPRQVGADRVADAVAVYHLYGGPACIIDFGTATTFNALTRNGDYLGGAITAGIGLAAEALFQRAARLPRIELQRPPSVIGRNTVHAMQSGLLFGYVAMTEGMVERFRKELGQEMKVIATGGWAELIARETQVIDILAPWLTLDGLRILWQLNRASREGAEQKHGRG</sequence>
<evidence type="ECO:0000256" key="12">
    <source>
        <dbReference type="ARBA" id="ARBA00040883"/>
    </source>
</evidence>
<gene>
    <name evidence="13" type="ORF">HGMM_F48B01C16</name>
</gene>
<dbReference type="CDD" id="cd24015">
    <property type="entry name" value="ASKHA_NBD_PanK-III"/>
    <property type="match status" value="1"/>
</dbReference>
<dbReference type="PANTHER" id="PTHR34265">
    <property type="entry name" value="TYPE III PANTOTHENATE KINASE"/>
    <property type="match status" value="1"/>
</dbReference>
<comment type="cofactor">
    <cofactor evidence="1">
        <name>K(+)</name>
        <dbReference type="ChEBI" id="CHEBI:29103"/>
    </cofactor>
</comment>
<dbReference type="SUPFAM" id="SSF53067">
    <property type="entry name" value="Actin-like ATPase domain"/>
    <property type="match status" value="2"/>
</dbReference>
<evidence type="ECO:0000256" key="3">
    <source>
        <dbReference type="ARBA" id="ARBA00011738"/>
    </source>
</evidence>
<evidence type="ECO:0000256" key="8">
    <source>
        <dbReference type="ARBA" id="ARBA00022840"/>
    </source>
</evidence>
<dbReference type="Gene3D" id="3.30.420.40">
    <property type="match status" value="2"/>
</dbReference>
<evidence type="ECO:0000256" key="4">
    <source>
        <dbReference type="ARBA" id="ARBA00022490"/>
    </source>
</evidence>
<evidence type="ECO:0000256" key="11">
    <source>
        <dbReference type="ARBA" id="ARBA00038036"/>
    </source>
</evidence>
<evidence type="ECO:0000256" key="7">
    <source>
        <dbReference type="ARBA" id="ARBA00022777"/>
    </source>
</evidence>
<evidence type="ECO:0000313" key="13">
    <source>
        <dbReference type="EMBL" id="BAL57200.1"/>
    </source>
</evidence>
<dbReference type="NCBIfam" id="NF009855">
    <property type="entry name" value="PRK13321.1"/>
    <property type="match status" value="1"/>
</dbReference>
<dbReference type="GO" id="GO:0005524">
    <property type="term" value="F:ATP binding"/>
    <property type="evidence" value="ECO:0007669"/>
    <property type="project" value="UniProtKB-KW"/>
</dbReference>
<dbReference type="NCBIfam" id="TIGR00671">
    <property type="entry name" value="baf"/>
    <property type="match status" value="1"/>
</dbReference>
<dbReference type="HAMAP" id="MF_01274">
    <property type="entry name" value="Pantothen_kinase_3"/>
    <property type="match status" value="1"/>
</dbReference>
<name>H5SM14_9ZZZZ</name>
<evidence type="ECO:0000256" key="10">
    <source>
        <dbReference type="ARBA" id="ARBA00022993"/>
    </source>
</evidence>
<accession>H5SM14</accession>
<dbReference type="AlphaFoldDB" id="H5SM14"/>
<keyword evidence="10" id="KW-0173">Coenzyme A biosynthesis</keyword>
<keyword evidence="7 13" id="KW-0418">Kinase</keyword>
<evidence type="ECO:0000256" key="6">
    <source>
        <dbReference type="ARBA" id="ARBA00022741"/>
    </source>
</evidence>
<evidence type="ECO:0000256" key="2">
    <source>
        <dbReference type="ARBA" id="ARBA00004496"/>
    </source>
</evidence>
<evidence type="ECO:0000256" key="5">
    <source>
        <dbReference type="ARBA" id="ARBA00022679"/>
    </source>
</evidence>
<keyword evidence="6" id="KW-0547">Nucleotide-binding</keyword>
<keyword evidence="5" id="KW-0808">Transferase</keyword>
<keyword evidence="4" id="KW-0963">Cytoplasm</keyword>
<organism evidence="13">
    <name type="scientific">uncultured prokaryote</name>
    <dbReference type="NCBI Taxonomy" id="198431"/>
    <lineage>
        <taxon>unclassified sequences</taxon>
        <taxon>environmental samples</taxon>
    </lineage>
</organism>
<evidence type="ECO:0000256" key="1">
    <source>
        <dbReference type="ARBA" id="ARBA00001958"/>
    </source>
</evidence>
<comment type="subunit">
    <text evidence="3">Homodimer.</text>
</comment>
<dbReference type="Pfam" id="PF03309">
    <property type="entry name" value="Pan_kinase"/>
    <property type="match status" value="1"/>
</dbReference>
<dbReference type="GO" id="GO:0015937">
    <property type="term" value="P:coenzyme A biosynthetic process"/>
    <property type="evidence" value="ECO:0007669"/>
    <property type="project" value="UniProtKB-KW"/>
</dbReference>
<keyword evidence="8" id="KW-0067">ATP-binding</keyword>
<dbReference type="InterPro" id="IPR004619">
    <property type="entry name" value="Type_III_PanK"/>
</dbReference>
<proteinExistence type="inferred from homology"/>
<evidence type="ECO:0000256" key="9">
    <source>
        <dbReference type="ARBA" id="ARBA00022958"/>
    </source>
</evidence>
<reference evidence="13" key="1">
    <citation type="journal article" date="2005" name="Environ. Microbiol.">
        <title>Genetic and functional properties of uncultivated thermophilic crenarchaeotes from a subsurface gold mine as revealed by analysis of genome fragments.</title>
        <authorList>
            <person name="Nunoura T."/>
            <person name="Hirayama H."/>
            <person name="Takami H."/>
            <person name="Oida H."/>
            <person name="Nishi S."/>
            <person name="Shimamura S."/>
            <person name="Suzuki Y."/>
            <person name="Inagaki F."/>
            <person name="Takai K."/>
            <person name="Nealson K.H."/>
            <person name="Horikoshi K."/>
        </authorList>
    </citation>
    <scope>NUCLEOTIDE SEQUENCE</scope>
</reference>
<protein>
    <recommendedName>
        <fullName evidence="12">Type III pantothenate kinase</fullName>
    </recommendedName>
</protein>
<comment type="subcellular location">
    <subcellularLocation>
        <location evidence="2">Cytoplasm</location>
    </subcellularLocation>
</comment>
<dbReference type="PANTHER" id="PTHR34265:SF1">
    <property type="entry name" value="TYPE III PANTOTHENATE KINASE"/>
    <property type="match status" value="1"/>
</dbReference>
<dbReference type="EMBL" id="AP011769">
    <property type="protein sequence ID" value="BAL57200.1"/>
    <property type="molecule type" value="Genomic_DNA"/>
</dbReference>
<dbReference type="NCBIfam" id="NF009848">
    <property type="entry name" value="PRK13318.1-6"/>
    <property type="match status" value="1"/>
</dbReference>
<comment type="similarity">
    <text evidence="11">Belongs to the type III pantothenate kinase family.</text>
</comment>
<dbReference type="GO" id="GO:0004594">
    <property type="term" value="F:pantothenate kinase activity"/>
    <property type="evidence" value="ECO:0007669"/>
    <property type="project" value="InterPro"/>
</dbReference>
<reference evidence="13" key="2">
    <citation type="journal article" date="2012" name="PLoS ONE">
        <title>A Deeply Branching Thermophilic Bacterium with an Ancient Acetyl-CoA Pathway Dominates a Subsurface Ecosystem.</title>
        <authorList>
            <person name="Takami H."/>
            <person name="Noguchi H."/>
            <person name="Takaki Y."/>
            <person name="Uchiyama I."/>
            <person name="Toyoda A."/>
            <person name="Nishi S."/>
            <person name="Chee G.-J."/>
            <person name="Arai W."/>
            <person name="Nunoura T."/>
            <person name="Itoh T."/>
            <person name="Hattori M."/>
            <person name="Takai K."/>
        </authorList>
    </citation>
    <scope>NUCLEOTIDE SEQUENCE</scope>
</reference>